<dbReference type="SUPFAM" id="SSF53098">
    <property type="entry name" value="Ribonuclease H-like"/>
    <property type="match status" value="1"/>
</dbReference>
<name>A0A3N5CFJ9_9BACL</name>
<organism evidence="2 3">
    <name type="scientific">Abyssicoccus albus</name>
    <dbReference type="NCBI Taxonomy" id="1817405"/>
    <lineage>
        <taxon>Bacteria</taxon>
        <taxon>Bacillati</taxon>
        <taxon>Bacillota</taxon>
        <taxon>Bacilli</taxon>
        <taxon>Bacillales</taxon>
        <taxon>Abyssicoccaceae</taxon>
    </lineage>
</organism>
<dbReference type="EMBL" id="RKRK01000002">
    <property type="protein sequence ID" value="RPF57995.1"/>
    <property type="molecule type" value="Genomic_DNA"/>
</dbReference>
<dbReference type="RefSeq" id="WP_170152758.1">
    <property type="nucleotide sequence ID" value="NZ_RKRK01000002.1"/>
</dbReference>
<feature type="domain" description="RNase H type-1" evidence="1">
    <location>
        <begin position="1"/>
        <end position="127"/>
    </location>
</feature>
<dbReference type="Pfam" id="PF13456">
    <property type="entry name" value="RVT_3"/>
    <property type="match status" value="1"/>
</dbReference>
<dbReference type="InterPro" id="IPR002156">
    <property type="entry name" value="RNaseH_domain"/>
</dbReference>
<comment type="caution">
    <text evidence="2">The sequence shown here is derived from an EMBL/GenBank/DDBJ whole genome shotgun (WGS) entry which is preliminary data.</text>
</comment>
<evidence type="ECO:0000313" key="2">
    <source>
        <dbReference type="EMBL" id="RPF57995.1"/>
    </source>
</evidence>
<accession>A0A3N5CFJ9</accession>
<dbReference type="AlphaFoldDB" id="A0A3N5CFJ9"/>
<proteinExistence type="predicted"/>
<dbReference type="InterPro" id="IPR036397">
    <property type="entry name" value="RNaseH_sf"/>
</dbReference>
<dbReference type="GO" id="GO:0004523">
    <property type="term" value="F:RNA-DNA hybrid ribonuclease activity"/>
    <property type="evidence" value="ECO:0007669"/>
    <property type="project" value="InterPro"/>
</dbReference>
<dbReference type="Proteomes" id="UP000277108">
    <property type="component" value="Unassembled WGS sequence"/>
</dbReference>
<dbReference type="CDD" id="cd09279">
    <property type="entry name" value="RNase_HI_like"/>
    <property type="match status" value="1"/>
</dbReference>
<evidence type="ECO:0000259" key="1">
    <source>
        <dbReference type="PROSITE" id="PS50879"/>
    </source>
</evidence>
<sequence>MAIIYIDAATHNQKGPTAISYVINNNNQKYIQSKYVGDQFDNHEGEWLALINALEYAELLSIESVIVYTDSKVVADSMEKDQLKHSKYEGFHLKAKLIAHRFELCLVNWSARKKNKEADLHAKQCLYEAMHSLSERNQNSSSSQDKLKD</sequence>
<gene>
    <name evidence="2" type="ORF">EDD62_0632</name>
</gene>
<dbReference type="GO" id="GO:0003676">
    <property type="term" value="F:nucleic acid binding"/>
    <property type="evidence" value="ECO:0007669"/>
    <property type="project" value="InterPro"/>
</dbReference>
<protein>
    <submittedName>
        <fullName evidence="2">RNase HI</fullName>
    </submittedName>
</protein>
<dbReference type="PROSITE" id="PS50879">
    <property type="entry name" value="RNASE_H_1"/>
    <property type="match status" value="1"/>
</dbReference>
<keyword evidence="3" id="KW-1185">Reference proteome</keyword>
<evidence type="ECO:0000313" key="3">
    <source>
        <dbReference type="Proteomes" id="UP000277108"/>
    </source>
</evidence>
<reference evidence="2 3" key="1">
    <citation type="submission" date="2018-11" db="EMBL/GenBank/DDBJ databases">
        <title>Genomic Encyclopedia of Type Strains, Phase IV (KMG-IV): sequencing the most valuable type-strain genomes for metagenomic binning, comparative biology and taxonomic classification.</title>
        <authorList>
            <person name="Goeker M."/>
        </authorList>
    </citation>
    <scope>NUCLEOTIDE SEQUENCE [LARGE SCALE GENOMIC DNA]</scope>
    <source>
        <strain evidence="2 3">DSM 29158</strain>
    </source>
</reference>
<dbReference type="InterPro" id="IPR012337">
    <property type="entry name" value="RNaseH-like_sf"/>
</dbReference>
<dbReference type="Gene3D" id="3.30.420.10">
    <property type="entry name" value="Ribonuclease H-like superfamily/Ribonuclease H"/>
    <property type="match status" value="1"/>
</dbReference>